<proteinExistence type="predicted"/>
<protein>
    <submittedName>
        <fullName evidence="1">Uncharacterized protein</fullName>
    </submittedName>
</protein>
<organism evidence="1 2">
    <name type="scientific">Chlamydia avium</name>
    <dbReference type="NCBI Taxonomy" id="1457141"/>
    <lineage>
        <taxon>Bacteria</taxon>
        <taxon>Pseudomonadati</taxon>
        <taxon>Chlamydiota</taxon>
        <taxon>Chlamydiia</taxon>
        <taxon>Chlamydiales</taxon>
        <taxon>Chlamydiaceae</taxon>
        <taxon>Chlamydia/Chlamydophila group</taxon>
        <taxon>Chlamydia</taxon>
    </lineage>
</organism>
<accession>A0ABP2X6C5</accession>
<reference evidence="1" key="1">
    <citation type="submission" date="2013-04" db="EMBL/GenBank/DDBJ databases">
        <title>Genome sequence of Chlamydia psittaci 10_881_SC42.</title>
        <authorList>
            <person name="Huot-Creasy H."/>
            <person name="McCracken C.L."/>
            <person name="Humphries M."/>
            <person name="Sachse K."/>
            <person name="Laroucau K."/>
            <person name="Bavoil P."/>
            <person name="Myers G.S."/>
        </authorList>
    </citation>
    <scope>NUCLEOTIDE SEQUENCE [LARGE SCALE GENOMIC DNA]</scope>
    <source>
        <strain evidence="1">10_881_SC42</strain>
    </source>
</reference>
<dbReference type="InterPro" id="IPR056408">
    <property type="entry name" value="CT021-like"/>
</dbReference>
<comment type="caution">
    <text evidence="1">The sequence shown here is derived from an EMBL/GenBank/DDBJ whole genome shotgun (WGS) entry which is preliminary data.</text>
</comment>
<evidence type="ECO:0000313" key="1">
    <source>
        <dbReference type="EMBL" id="EPP38386.1"/>
    </source>
</evidence>
<dbReference type="Proteomes" id="UP000014821">
    <property type="component" value="Unassembled WGS sequence"/>
</dbReference>
<evidence type="ECO:0000313" key="2">
    <source>
        <dbReference type="Proteomes" id="UP000014821"/>
    </source>
</evidence>
<dbReference type="Pfam" id="PF24683">
    <property type="entry name" value="CT021"/>
    <property type="match status" value="1"/>
</dbReference>
<dbReference type="EMBL" id="ATND01000002">
    <property type="protein sequence ID" value="EPP38386.1"/>
    <property type="molecule type" value="Genomic_DNA"/>
</dbReference>
<sequence length="247" mass="27765">MLSLPFMFLFFLITFLFPPLELKAQDISSFKKNIFLARQGDYAVFSKGSQILFLLVKSTSNNAVWLEITEFSYLSPQERALVKDTPWKTLIHTLKADKKIFLIHLSHQDTAVFSFNPKTQAWIPSKQNGTTPFLSTLLHLSLKNAPKHLIKTQGKGEDQIPWSPKVSLDGMHPIKVPTQAKHALWPPDASVLSGKNILMYFTVSDISVFPIWISIDTPKGAIILRAIDVGHEATSPLMCPLPIITQK</sequence>
<name>A0ABP2X6C5_9CHLA</name>
<gene>
    <name evidence="1" type="ORF">CP10881SC42_0848</name>
</gene>
<keyword evidence="2" id="KW-1185">Reference proteome</keyword>